<keyword evidence="1" id="KW-0812">Transmembrane</keyword>
<dbReference type="InterPro" id="IPR003832">
    <property type="entry name" value="DUF212"/>
</dbReference>
<name>A0A347WJJ8_9LACT</name>
<sequence length="171" mass="18777">MNIPLITSLLAIVLTQAAKLPIAWLFNRKSAKVSIVTSTGGMPSSHSAAVSSLVTALTLEYGFASPFVAITTVFGVIVMFDSMGVRRQSGDQGVILDLLARYHMQELKEMDHNYDEDDSTDNPVSLNLSLSTYDRAIIKKYMGHKPSEVFVGVLSGVLIAFLVRFVYVRFL</sequence>
<feature type="transmembrane region" description="Helical" evidence="1">
    <location>
        <begin position="61"/>
        <end position="80"/>
    </location>
</feature>
<evidence type="ECO:0008006" key="4">
    <source>
        <dbReference type="Google" id="ProtNLM"/>
    </source>
</evidence>
<evidence type="ECO:0000313" key="3">
    <source>
        <dbReference type="Proteomes" id="UP000263232"/>
    </source>
</evidence>
<keyword evidence="3" id="KW-1185">Reference proteome</keyword>
<keyword evidence="1" id="KW-1133">Transmembrane helix</keyword>
<proteinExistence type="predicted"/>
<dbReference type="EMBL" id="CP023434">
    <property type="protein sequence ID" value="AXY25255.1"/>
    <property type="molecule type" value="Genomic_DNA"/>
</dbReference>
<dbReference type="PANTHER" id="PTHR31446">
    <property type="entry name" value="ACID PHOSPHATASE/VANADIUM-DEPENDENT HALOPEROXIDASE-RELATED PROTEIN"/>
    <property type="match status" value="1"/>
</dbReference>
<organism evidence="2 3">
    <name type="scientific">Suicoccus acidiformans</name>
    <dbReference type="NCBI Taxonomy" id="2036206"/>
    <lineage>
        <taxon>Bacteria</taxon>
        <taxon>Bacillati</taxon>
        <taxon>Bacillota</taxon>
        <taxon>Bacilli</taxon>
        <taxon>Lactobacillales</taxon>
        <taxon>Aerococcaceae</taxon>
        <taxon>Suicoccus</taxon>
    </lineage>
</organism>
<dbReference type="OrthoDB" id="9792681at2"/>
<dbReference type="PANTHER" id="PTHR31446:SF29">
    <property type="entry name" value="ACID PHOSPHATASE_VANADIUM-DEPENDENT HALOPEROXIDASE-RELATED PROTEIN"/>
    <property type="match status" value="1"/>
</dbReference>
<dbReference type="KEGG" id="abae:CL176_03965"/>
<dbReference type="AlphaFoldDB" id="A0A347WJJ8"/>
<feature type="transmembrane region" description="Helical" evidence="1">
    <location>
        <begin position="149"/>
        <end position="167"/>
    </location>
</feature>
<gene>
    <name evidence="2" type="ORF">CL176_03965</name>
</gene>
<reference evidence="2 3" key="1">
    <citation type="submission" date="2017-09" db="EMBL/GenBank/DDBJ databases">
        <title>Complete genome sequence of Oxytococcus suis strain ZY16052.</title>
        <authorList>
            <person name="Li F."/>
        </authorList>
    </citation>
    <scope>NUCLEOTIDE SEQUENCE [LARGE SCALE GENOMIC DNA]</scope>
    <source>
        <strain evidence="2 3">ZY16052</strain>
    </source>
</reference>
<accession>A0A347WJJ8</accession>
<keyword evidence="1" id="KW-0472">Membrane</keyword>
<evidence type="ECO:0000256" key="1">
    <source>
        <dbReference type="SAM" id="Phobius"/>
    </source>
</evidence>
<dbReference type="RefSeq" id="WP_118990168.1">
    <property type="nucleotide sequence ID" value="NZ_CP023434.1"/>
</dbReference>
<dbReference type="Pfam" id="PF02681">
    <property type="entry name" value="DUF212"/>
    <property type="match status" value="1"/>
</dbReference>
<evidence type="ECO:0000313" key="2">
    <source>
        <dbReference type="EMBL" id="AXY25255.1"/>
    </source>
</evidence>
<dbReference type="Proteomes" id="UP000263232">
    <property type="component" value="Chromosome"/>
</dbReference>
<protein>
    <recommendedName>
        <fullName evidence="4">Divergent PAP2 family protein</fullName>
    </recommendedName>
</protein>